<evidence type="ECO:0000313" key="2">
    <source>
        <dbReference type="Proteomes" id="UP001305414"/>
    </source>
</evidence>
<protein>
    <submittedName>
        <fullName evidence="1">Uncharacterized protein</fullName>
    </submittedName>
</protein>
<keyword evidence="2" id="KW-1185">Reference proteome</keyword>
<name>A0AAN7URE8_9PEZI</name>
<organism evidence="1 2">
    <name type="scientific">Xylaria bambusicola</name>
    <dbReference type="NCBI Taxonomy" id="326684"/>
    <lineage>
        <taxon>Eukaryota</taxon>
        <taxon>Fungi</taxon>
        <taxon>Dikarya</taxon>
        <taxon>Ascomycota</taxon>
        <taxon>Pezizomycotina</taxon>
        <taxon>Sordariomycetes</taxon>
        <taxon>Xylariomycetidae</taxon>
        <taxon>Xylariales</taxon>
        <taxon>Xylariaceae</taxon>
        <taxon>Xylaria</taxon>
    </lineage>
</organism>
<evidence type="ECO:0000313" key="1">
    <source>
        <dbReference type="EMBL" id="KAK5630254.1"/>
    </source>
</evidence>
<dbReference type="AlphaFoldDB" id="A0AAN7URE8"/>
<sequence length="79" mass="8862">MPQYAHDFFLNPTHPQISYTGPAADENSISNNLRADIWLVENADLSHPRNVFFEQHWLGSAPHVAKSSVYDVFGLGHAN</sequence>
<dbReference type="EMBL" id="JAWHQM010000015">
    <property type="protein sequence ID" value="KAK5630254.1"/>
    <property type="molecule type" value="Genomic_DNA"/>
</dbReference>
<proteinExistence type="predicted"/>
<reference evidence="1 2" key="1">
    <citation type="submission" date="2023-10" db="EMBL/GenBank/DDBJ databases">
        <title>Draft genome sequence of Xylaria bambusicola isolate GMP-LS, the root and basal stem rot pathogen of sugarcane in Indonesia.</title>
        <authorList>
            <person name="Selvaraj P."/>
            <person name="Muralishankar V."/>
            <person name="Muruganantham S."/>
            <person name="Sp S."/>
            <person name="Haryani S."/>
            <person name="Lau K.J.X."/>
            <person name="Naqvi N.I."/>
        </authorList>
    </citation>
    <scope>NUCLEOTIDE SEQUENCE [LARGE SCALE GENOMIC DNA]</scope>
    <source>
        <strain evidence="1">GMP-LS</strain>
    </source>
</reference>
<accession>A0AAN7URE8</accession>
<comment type="caution">
    <text evidence="1">The sequence shown here is derived from an EMBL/GenBank/DDBJ whole genome shotgun (WGS) entry which is preliminary data.</text>
</comment>
<dbReference type="Proteomes" id="UP001305414">
    <property type="component" value="Unassembled WGS sequence"/>
</dbReference>
<gene>
    <name evidence="1" type="ORF">RRF57_005969</name>
</gene>